<reference evidence="2" key="1">
    <citation type="journal article" date="2020" name="Fungal Divers.">
        <title>Resolving the Mortierellaceae phylogeny through synthesis of multi-gene phylogenetics and phylogenomics.</title>
        <authorList>
            <person name="Vandepol N."/>
            <person name="Liber J."/>
            <person name="Desiro A."/>
            <person name="Na H."/>
            <person name="Kennedy M."/>
            <person name="Barry K."/>
            <person name="Grigoriev I.V."/>
            <person name="Miller A.N."/>
            <person name="O'Donnell K."/>
            <person name="Stajich J.E."/>
            <person name="Bonito G."/>
        </authorList>
    </citation>
    <scope>NUCLEOTIDE SEQUENCE</scope>
    <source>
        <strain evidence="2">MES-2147</strain>
    </source>
</reference>
<sequence>MLSFLDLAPTSPPLLPPPHCQQQPHTVPTHTTPGRTCNDTTYQNTLKKGSPAVIPAIENFINDQDNYTLDINIDSDEASKINVSLNVGEDQNSDISVQLNADMSNDLSNSVENNLDINSNFSSSNISSNISFEEADSCRNEKAGNGIDDAGCGIDGVARIDSVPPISAGRGIIHLRMGLLTPALFKVLPPMFWAPSG</sequence>
<name>A0A9P6LRM1_9FUNG</name>
<feature type="compositionally biased region" description="Pro residues" evidence="1">
    <location>
        <begin position="10"/>
        <end position="19"/>
    </location>
</feature>
<gene>
    <name evidence="2" type="ORF">BGZ65_009565</name>
</gene>
<evidence type="ECO:0000313" key="2">
    <source>
        <dbReference type="EMBL" id="KAF9922487.1"/>
    </source>
</evidence>
<proteinExistence type="predicted"/>
<dbReference type="AlphaFoldDB" id="A0A9P6LRM1"/>
<accession>A0A9P6LRM1</accession>
<evidence type="ECO:0000256" key="1">
    <source>
        <dbReference type="SAM" id="MobiDB-lite"/>
    </source>
</evidence>
<evidence type="ECO:0000313" key="3">
    <source>
        <dbReference type="Proteomes" id="UP000749646"/>
    </source>
</evidence>
<organism evidence="2 3">
    <name type="scientific">Modicella reniformis</name>
    <dbReference type="NCBI Taxonomy" id="1440133"/>
    <lineage>
        <taxon>Eukaryota</taxon>
        <taxon>Fungi</taxon>
        <taxon>Fungi incertae sedis</taxon>
        <taxon>Mucoromycota</taxon>
        <taxon>Mortierellomycotina</taxon>
        <taxon>Mortierellomycetes</taxon>
        <taxon>Mortierellales</taxon>
        <taxon>Mortierellaceae</taxon>
        <taxon>Modicella</taxon>
    </lineage>
</organism>
<feature type="non-terminal residue" evidence="2">
    <location>
        <position position="197"/>
    </location>
</feature>
<protein>
    <submittedName>
        <fullName evidence="2">Uncharacterized protein</fullName>
    </submittedName>
</protein>
<dbReference type="Proteomes" id="UP000749646">
    <property type="component" value="Unassembled WGS sequence"/>
</dbReference>
<feature type="compositionally biased region" description="Low complexity" evidence="1">
    <location>
        <begin position="20"/>
        <end position="33"/>
    </location>
</feature>
<dbReference type="EMBL" id="JAAAHW010010847">
    <property type="protein sequence ID" value="KAF9922487.1"/>
    <property type="molecule type" value="Genomic_DNA"/>
</dbReference>
<feature type="region of interest" description="Disordered" evidence="1">
    <location>
        <begin position="8"/>
        <end position="36"/>
    </location>
</feature>
<comment type="caution">
    <text evidence="2">The sequence shown here is derived from an EMBL/GenBank/DDBJ whole genome shotgun (WGS) entry which is preliminary data.</text>
</comment>
<keyword evidence="3" id="KW-1185">Reference proteome</keyword>